<gene>
    <name evidence="1" type="ORF">HH216_23825</name>
</gene>
<reference evidence="1 2" key="1">
    <citation type="submission" date="2020-04" db="EMBL/GenBank/DDBJ databases">
        <title>Genome sequencing of novel species.</title>
        <authorList>
            <person name="Heo J."/>
            <person name="Kim S.-J."/>
            <person name="Kim J.-S."/>
            <person name="Hong S.-B."/>
            <person name="Kwon S.-W."/>
        </authorList>
    </citation>
    <scope>NUCLEOTIDE SEQUENCE [LARGE SCALE GENOMIC DNA]</scope>
    <source>
        <strain evidence="1 2">CJU-R4</strain>
    </source>
</reference>
<dbReference type="InterPro" id="IPR025427">
    <property type="entry name" value="DUF4160"/>
</dbReference>
<dbReference type="EMBL" id="CP051677">
    <property type="protein sequence ID" value="QJD81114.1"/>
    <property type="molecule type" value="Genomic_DNA"/>
</dbReference>
<protein>
    <submittedName>
        <fullName evidence="1">DUF4160 domain-containing protein</fullName>
    </submittedName>
</protein>
<sequence>MPKLIEYFGLIFYFYSNEYLPVHVHVSHAEYETIFELFFEDGKLTDIHTRKADGIEMLPQKDQKEAMKVVETYADEIVQKWLDFFVLKKKPQIRKITKRL</sequence>
<dbReference type="Pfam" id="PF13711">
    <property type="entry name" value="DUF4160"/>
    <property type="match status" value="1"/>
</dbReference>
<dbReference type="RefSeq" id="WP_169553133.1">
    <property type="nucleotide sequence ID" value="NZ_CP051677.1"/>
</dbReference>
<dbReference type="AlphaFoldDB" id="A0A7L5DRI7"/>
<keyword evidence="2" id="KW-1185">Reference proteome</keyword>
<evidence type="ECO:0000313" key="2">
    <source>
        <dbReference type="Proteomes" id="UP000501128"/>
    </source>
</evidence>
<evidence type="ECO:0000313" key="1">
    <source>
        <dbReference type="EMBL" id="QJD81114.1"/>
    </source>
</evidence>
<name>A0A7L5DRI7_9BACT</name>
<proteinExistence type="predicted"/>
<dbReference type="KEGG" id="srho:HH216_23825"/>
<dbReference type="Proteomes" id="UP000501128">
    <property type="component" value="Chromosome"/>
</dbReference>
<accession>A0A7L5DRI7</accession>
<organism evidence="1 2">
    <name type="scientific">Spirosoma rhododendri</name>
    <dbReference type="NCBI Taxonomy" id="2728024"/>
    <lineage>
        <taxon>Bacteria</taxon>
        <taxon>Pseudomonadati</taxon>
        <taxon>Bacteroidota</taxon>
        <taxon>Cytophagia</taxon>
        <taxon>Cytophagales</taxon>
        <taxon>Cytophagaceae</taxon>
        <taxon>Spirosoma</taxon>
    </lineage>
</organism>